<dbReference type="PANTHER" id="PTHR47786:SF2">
    <property type="entry name" value="GLYCOSYL HYDROLASE FAMILY 13 CATALYTIC DOMAIN-CONTAINING PROTEIN"/>
    <property type="match status" value="1"/>
</dbReference>
<dbReference type="Gene3D" id="3.20.20.80">
    <property type="entry name" value="Glycosidases"/>
    <property type="match status" value="2"/>
</dbReference>
<proteinExistence type="inferred from homology"/>
<dbReference type="InterPro" id="IPR013783">
    <property type="entry name" value="Ig-like_fold"/>
</dbReference>
<comment type="subunit">
    <text evidence="1 6">Homodimer.</text>
</comment>
<dbReference type="PANTHER" id="PTHR47786">
    <property type="entry name" value="ALPHA-1,4-GLUCAN:MALTOSE-1-PHOSPHATE MALTOSYLTRANSFERASE"/>
    <property type="match status" value="1"/>
</dbReference>
<dbReference type="InterPro" id="IPR026585">
    <property type="entry name" value="GlgE"/>
</dbReference>
<keyword evidence="2 6" id="KW-0328">Glycosyltransferase</keyword>
<keyword evidence="10" id="KW-1185">Reference proteome</keyword>
<keyword evidence="4 6" id="KW-0119">Carbohydrate metabolism</keyword>
<evidence type="ECO:0000256" key="4">
    <source>
        <dbReference type="ARBA" id="ARBA00023277"/>
    </source>
</evidence>
<comment type="caution">
    <text evidence="9">The sequence shown here is derived from an EMBL/GenBank/DDBJ whole genome shotgun (WGS) entry which is preliminary data.</text>
</comment>
<evidence type="ECO:0000256" key="6">
    <source>
        <dbReference type="HAMAP-Rule" id="MF_02124"/>
    </source>
</evidence>
<feature type="binding site" evidence="6">
    <location>
        <position position="781"/>
    </location>
    <ligand>
        <name>alpha-maltose 1-phosphate</name>
        <dbReference type="ChEBI" id="CHEBI:63576"/>
    </ligand>
</feature>
<evidence type="ECO:0000256" key="2">
    <source>
        <dbReference type="ARBA" id="ARBA00022676"/>
    </source>
</evidence>
<feature type="region of interest" description="Disordered" evidence="7">
    <location>
        <begin position="683"/>
        <end position="711"/>
    </location>
</feature>
<dbReference type="InterPro" id="IPR017853">
    <property type="entry name" value="GH"/>
</dbReference>
<dbReference type="GO" id="GO:0030979">
    <property type="term" value="P:alpha-glucan biosynthetic process"/>
    <property type="evidence" value="ECO:0007669"/>
    <property type="project" value="UniProtKB-UniRule"/>
</dbReference>
<dbReference type="EC" id="2.4.99.16" evidence="6"/>
<comment type="function">
    <text evidence="6">Maltosyltransferase that uses maltose 1-phosphate (M1P) as the sugar donor to elongate linear or branched alpha-(1-&gt;4)-glucans. Is involved in a branched alpha-glucan biosynthetic pathway from trehalose, together with TreS, Mak and GlgB.</text>
</comment>
<dbReference type="HAMAP" id="MF_02124">
    <property type="entry name" value="GlgE"/>
    <property type="match status" value="1"/>
</dbReference>
<feature type="binding site" evidence="6">
    <location>
        <begin position="958"/>
        <end position="959"/>
    </location>
    <ligand>
        <name>alpha-maltose 1-phosphate</name>
        <dbReference type="ChEBI" id="CHEBI:63576"/>
    </ligand>
</feature>
<evidence type="ECO:0000256" key="3">
    <source>
        <dbReference type="ARBA" id="ARBA00022679"/>
    </source>
</evidence>
<evidence type="ECO:0000256" key="1">
    <source>
        <dbReference type="ARBA" id="ARBA00011738"/>
    </source>
</evidence>
<feature type="site" description="Transition state stabilizer" evidence="6">
    <location>
        <position position="905"/>
    </location>
</feature>
<dbReference type="CDD" id="cd11344">
    <property type="entry name" value="AmyAc_GlgE_like"/>
    <property type="match status" value="1"/>
</dbReference>
<dbReference type="Gene3D" id="2.60.40.10">
    <property type="entry name" value="Immunoglobulins"/>
    <property type="match status" value="1"/>
</dbReference>
<feature type="binding site" evidence="6">
    <location>
        <position position="686"/>
    </location>
    <ligand>
        <name>alpha-maltose 1-phosphate</name>
        <dbReference type="ChEBI" id="CHEBI:63576"/>
    </ligand>
</feature>
<dbReference type="Proteomes" id="UP000600101">
    <property type="component" value="Unassembled WGS sequence"/>
</dbReference>
<keyword evidence="3 6" id="KW-0808">Transferase</keyword>
<dbReference type="InterPro" id="IPR049171">
    <property type="entry name" value="GLGE_C"/>
</dbReference>
<sequence length="1090" mass="120139">MPEAARVPRLYLVHPLLVGPLPAWDALFAHVAGLGFDIALLAPPFAAGASGNLLHIADPDAPHPILEASGDSAEALRILAEKARAQGLALYLDLILDRAAVDGVLPRSHAAWVAGAVDDLPDPRVPPAERGTGWLRWNDPAVAEELFAWWEARLRRFVAAGITGFRCVGLARVPAWVWGRLAAALPEARFLGWTPGVPADAVPPLAEGGFAAVFDSAAWWDFRQGWFLDEAARLAQVAPAITTLEAPFGPRIAGPDAAAFLAERAAARQLRLAAGIGAGMLLPMGFEYGARRPLDPVRDRPEDWARLVQRPANGRHADIRAANAVLAERRLGPAELRPLSGLGAAAVALLRAEGADARMASSASLVMANADLVRPRAVTAAALMPAVPGGITRFRPRWPNGEALLRPGEALSLAPGEALLFDAAPLPAIRRAPRDADGQLDTTLAATAAPRIGIEAIEPVVEGGRFPVKRSVGEMVEVRCDVLCDGHDQLGAALLWRAADMTEWQQRRLQPLGNDRWGASFPLERVGRHVFMIEAWRDAFATFRDELRKKHAAGVATALELEEGRRLVFAAGERAGGALRDLAARIEAASDEEKRALLLDDATAALMAEADDRPFRSRSAELPLDAERQGARFASWYECFPRSQSGSPDRHGTFDDVARRLPHIRRMGFDVLYFPPIHPIGRTNRKGRNNTLTPAPDDPGSPYAIGSEEGGHDAVHPELGGIEGFRRLRAAAVEHGLEIALDFAIQCSPDHPWLRDHKGWFDWRPDGSLRYAENPPKKYEDIVNVDFYTEEAIPGLWLALRDVVLFWCEEGVRLFRVDNPHTKPFPFWEWMIAEVRGRHPDAVFLAEAFTRPKIMYRLAKIGFSQSYTYFTWRNEKAEIIEYLEELANGPPREFFRPHFFVNTPDINPIFLQGSGRPGFLIRAALATTLSGLWGMQQGFELCEAAAMPGREEYLDSDKYEIRARPDRAPGDIVDEITRLNAIRRANPALQTHLGLAFHQASNPNVIWYRKATPDRDNVLLIAVSLDPHNAQETDIELPLWEWGLPDSAALAAEDLMRGHRFTWQGKAQRLRLDPGELPFGIWRVRPEGDL</sequence>
<reference evidence="9" key="1">
    <citation type="submission" date="2020-08" db="EMBL/GenBank/DDBJ databases">
        <authorList>
            <person name="Hu Y."/>
            <person name="Nguyen S.V."/>
            <person name="Li F."/>
            <person name="Fanning S."/>
        </authorList>
    </citation>
    <scope>NUCLEOTIDE SEQUENCE</scope>
    <source>
        <strain evidence="9">SYSU D8009</strain>
    </source>
</reference>
<evidence type="ECO:0000313" key="9">
    <source>
        <dbReference type="EMBL" id="MBC4016899.1"/>
    </source>
</evidence>
<dbReference type="InterPro" id="IPR021828">
    <property type="entry name" value="GlgE_dom_N/S"/>
</dbReference>
<feature type="domain" description="Glycosyl hydrolase family 13 catalytic" evidence="8">
    <location>
        <begin position="638"/>
        <end position="964"/>
    </location>
</feature>
<comment type="catalytic activity">
    <reaction evidence="5 6">
        <text>alpha-maltose 1-phosphate + [(1-&gt;4)-alpha-D-glucosyl](n) = [(1-&gt;4)-alpha-D-glucosyl](n+2) + phosphate</text>
        <dbReference type="Rhea" id="RHEA:42692"/>
        <dbReference type="Rhea" id="RHEA-COMP:9584"/>
        <dbReference type="Rhea" id="RHEA-COMP:10183"/>
        <dbReference type="ChEBI" id="CHEBI:15444"/>
        <dbReference type="ChEBI" id="CHEBI:43474"/>
        <dbReference type="ChEBI" id="CHEBI:63576"/>
        <dbReference type="EC" id="2.4.99.16"/>
    </reaction>
</comment>
<evidence type="ECO:0000313" key="10">
    <source>
        <dbReference type="Proteomes" id="UP000600101"/>
    </source>
</evidence>
<feature type="active site" description="Nucleophile" evidence="6">
    <location>
        <position position="818"/>
    </location>
</feature>
<dbReference type="GO" id="GO:0004553">
    <property type="term" value="F:hydrolase activity, hydrolyzing O-glycosyl compounds"/>
    <property type="evidence" value="ECO:0007669"/>
    <property type="project" value="InterPro"/>
</dbReference>
<name>A0A9X0UDR8_9PROT</name>
<evidence type="ECO:0000256" key="7">
    <source>
        <dbReference type="SAM" id="MobiDB-lite"/>
    </source>
</evidence>
<dbReference type="InterPro" id="IPR006047">
    <property type="entry name" value="GH13_cat_dom"/>
</dbReference>
<dbReference type="Pfam" id="PF11896">
    <property type="entry name" value="GlgE_dom_N_S"/>
    <property type="match status" value="1"/>
</dbReference>
<accession>A0A9X0UDR8</accession>
<protein>
    <recommendedName>
        <fullName evidence="6">Alpha-1,4-glucan:maltose-1-phosphate maltosyltransferase</fullName>
        <shortName evidence="6">GMPMT</shortName>
        <ecNumber evidence="6">2.4.99.16</ecNumber>
    </recommendedName>
    <alternativeName>
        <fullName evidence="6">(1-&gt;4)-alpha-D-glucan:maltose-1-phosphate alpha-D-maltosyltransferase</fullName>
    </alternativeName>
</protein>
<evidence type="ECO:0000259" key="8">
    <source>
        <dbReference type="SMART" id="SM00642"/>
    </source>
</evidence>
<dbReference type="SMART" id="SM00642">
    <property type="entry name" value="Aamy"/>
    <property type="match status" value="1"/>
</dbReference>
<dbReference type="SUPFAM" id="SSF51445">
    <property type="entry name" value="(Trans)glycosidases"/>
    <property type="match status" value="2"/>
</dbReference>
<dbReference type="Gene3D" id="2.60.40.1180">
    <property type="entry name" value="Golgi alpha-mannosidase II"/>
    <property type="match status" value="1"/>
</dbReference>
<gene>
    <name evidence="6" type="primary">glgE</name>
    <name evidence="9" type="ORF">H7965_16380</name>
</gene>
<evidence type="ECO:0000256" key="5">
    <source>
        <dbReference type="ARBA" id="ARBA00048735"/>
    </source>
</evidence>
<comment type="similarity">
    <text evidence="6">Belongs to the glycosyl hydrolase 13 family. GlgE subfamily.</text>
</comment>
<organism evidence="9 10">
    <name type="scientific">Siccirubricoccus deserti</name>
    <dbReference type="NCBI Taxonomy" id="2013562"/>
    <lineage>
        <taxon>Bacteria</taxon>
        <taxon>Pseudomonadati</taxon>
        <taxon>Pseudomonadota</taxon>
        <taxon>Alphaproteobacteria</taxon>
        <taxon>Acetobacterales</taxon>
        <taxon>Roseomonadaceae</taxon>
        <taxon>Siccirubricoccus</taxon>
    </lineage>
</organism>
<dbReference type="Gene3D" id="1.20.58.80">
    <property type="entry name" value="Phosphotransferase system, lactose/cellobiose-type IIA subunit"/>
    <property type="match status" value="1"/>
</dbReference>
<dbReference type="EMBL" id="JACOMF010000020">
    <property type="protein sequence ID" value="MBC4016899.1"/>
    <property type="molecule type" value="Genomic_DNA"/>
</dbReference>
<feature type="active site" description="Proton donor" evidence="6">
    <location>
        <position position="847"/>
    </location>
</feature>
<feature type="binding site" evidence="6">
    <location>
        <position position="819"/>
    </location>
    <ligand>
        <name>alpha-maltose 1-phosphate</name>
        <dbReference type="ChEBI" id="CHEBI:63576"/>
    </ligand>
</feature>
<dbReference type="InterPro" id="IPR013780">
    <property type="entry name" value="Glyco_hydro_b"/>
</dbReference>
<dbReference type="GO" id="GO:0016758">
    <property type="term" value="F:hexosyltransferase activity"/>
    <property type="evidence" value="ECO:0007669"/>
    <property type="project" value="UniProtKB-UniRule"/>
</dbReference>
<dbReference type="AlphaFoldDB" id="A0A9X0UDR8"/>
<dbReference type="Pfam" id="PF21702">
    <property type="entry name" value="GLGE_C"/>
    <property type="match status" value="1"/>
</dbReference>
<feature type="binding site" evidence="6">
    <location>
        <position position="746"/>
    </location>
    <ligand>
        <name>alpha-maltose 1-phosphate</name>
        <dbReference type="ChEBI" id="CHEBI:63576"/>
    </ligand>
</feature>